<evidence type="ECO:0000313" key="18">
    <source>
        <dbReference type="Proteomes" id="UP000663479"/>
    </source>
</evidence>
<dbReference type="Proteomes" id="UP000663479">
    <property type="component" value="Chromosome"/>
</dbReference>
<evidence type="ECO:0000256" key="15">
    <source>
        <dbReference type="HAMAP-Rule" id="MF_00521"/>
    </source>
</evidence>
<dbReference type="GO" id="GO:0016773">
    <property type="term" value="F:phosphotransferase activity, alcohol group as acceptor"/>
    <property type="evidence" value="ECO:0007669"/>
    <property type="project" value="UniProtKB-UniRule"/>
</dbReference>
<organism evidence="17 18">
    <name type="scientific">Vreelandella venusta</name>
    <dbReference type="NCBI Taxonomy" id="44935"/>
    <lineage>
        <taxon>Bacteria</taxon>
        <taxon>Pseudomonadati</taxon>
        <taxon>Pseudomonadota</taxon>
        <taxon>Gammaproteobacteria</taxon>
        <taxon>Oceanospirillales</taxon>
        <taxon>Halomonadaceae</taxon>
        <taxon>Vreelandella</taxon>
    </lineage>
</organism>
<evidence type="ECO:0000256" key="16">
    <source>
        <dbReference type="SAM" id="MobiDB-lite"/>
    </source>
</evidence>
<evidence type="ECO:0000256" key="12">
    <source>
        <dbReference type="ARBA" id="ARBA00023136"/>
    </source>
</evidence>
<feature type="region of interest" description="Disordered" evidence="16">
    <location>
        <begin position="24"/>
        <end position="51"/>
    </location>
</feature>
<evidence type="ECO:0000313" key="17">
    <source>
        <dbReference type="EMBL" id="QRL03417.1"/>
    </source>
</evidence>
<accession>A0AAP9ZM48</accession>
<dbReference type="InterPro" id="IPR011009">
    <property type="entry name" value="Kinase-like_dom_sf"/>
</dbReference>
<evidence type="ECO:0000256" key="14">
    <source>
        <dbReference type="ARBA" id="ARBA00034417"/>
    </source>
</evidence>
<comment type="catalytic activity">
    <reaction evidence="14 15">
        <text>an alpha-Kdo-(2-&gt;6)-lipid IVA + ATP = a 4-O-phospho-alpha-Kdo-(2-&gt;6)-lipid IVA + ADP + H(+)</text>
        <dbReference type="Rhea" id="RHEA:74271"/>
        <dbReference type="ChEBI" id="CHEBI:15378"/>
        <dbReference type="ChEBI" id="CHEBI:30616"/>
        <dbReference type="ChEBI" id="CHEBI:176428"/>
        <dbReference type="ChEBI" id="CHEBI:193140"/>
        <dbReference type="ChEBI" id="CHEBI:456216"/>
        <dbReference type="EC" id="2.7.1.166"/>
    </reaction>
</comment>
<dbReference type="NCBIfam" id="NF002475">
    <property type="entry name" value="PRK01723.1"/>
    <property type="match status" value="1"/>
</dbReference>
<keyword evidence="9 15" id="KW-0418">Kinase</keyword>
<feature type="compositionally biased region" description="Low complexity" evidence="16">
    <location>
        <begin position="26"/>
        <end position="51"/>
    </location>
</feature>
<evidence type="ECO:0000256" key="13">
    <source>
        <dbReference type="ARBA" id="ARBA00029511"/>
    </source>
</evidence>
<keyword evidence="5 15" id="KW-1003">Cell membrane</keyword>
<evidence type="ECO:0000256" key="6">
    <source>
        <dbReference type="ARBA" id="ARBA00022519"/>
    </source>
</evidence>
<evidence type="ECO:0000256" key="8">
    <source>
        <dbReference type="ARBA" id="ARBA00022741"/>
    </source>
</evidence>
<keyword evidence="7 15" id="KW-0808">Transferase</keyword>
<comment type="function">
    <text evidence="15">Catalyzes the ATP-dependent phosphorylation of the 3-deoxy-D-manno-octulosonic acid (Kdo) residue in Kdo-lipid IV(A) at the 4-OH position.</text>
</comment>
<keyword evidence="12 15" id="KW-0472">Membrane</keyword>
<dbReference type="GO" id="GO:0005524">
    <property type="term" value="F:ATP binding"/>
    <property type="evidence" value="ECO:0007669"/>
    <property type="project" value="UniProtKB-UniRule"/>
</dbReference>
<evidence type="ECO:0000256" key="2">
    <source>
        <dbReference type="ARBA" id="ARBA00004713"/>
    </source>
</evidence>
<dbReference type="AlphaFoldDB" id="A0AAP9ZM48"/>
<evidence type="ECO:0000256" key="9">
    <source>
        <dbReference type="ARBA" id="ARBA00022777"/>
    </source>
</evidence>
<protein>
    <recommendedName>
        <fullName evidence="13 15">3-deoxy-D-manno-octulosonic acid kinase</fullName>
        <shortName evidence="15">Kdo kinase</shortName>
        <ecNumber evidence="4 15">2.7.1.166</ecNumber>
    </recommendedName>
</protein>
<sequence length="259" mass="29602">MRLAALRQRNWLILHDVDSLSDAATSHQLSQQRSQHGSQHQSQQQSQGQSHPLHPELFYQAYWRERNLIVGEAPGRGSSFFLKASDSEQWVLRPYRRGGLIAKLSEKRYLWLGEERTRAFHELRLNAELYDLGLPVPRPVACCVMRYGPTYEAALITVRIPGAQALASLLAAGEADEALLQRVGAMIKRFHQAGLDHVDLNARNILVDPHGEPWLIDLDRCRLRLPGKWQEHNVNRLARSLKKFHCHYALPAILKGYSR</sequence>
<keyword evidence="8 15" id="KW-0547">Nucleotide-binding</keyword>
<evidence type="ECO:0000256" key="10">
    <source>
        <dbReference type="ARBA" id="ARBA00022840"/>
    </source>
</evidence>
<comment type="similarity">
    <text evidence="3 15">Belongs to the protein kinase superfamily. KdkA/RfaP family.</text>
</comment>
<comment type="pathway">
    <text evidence="2 15">Bacterial outer membrane biogenesis; LPS core biosynthesis.</text>
</comment>
<feature type="active site" evidence="15">
    <location>
        <position position="199"/>
    </location>
</feature>
<name>A0AAP9ZM48_9GAMM</name>
<dbReference type="InterPro" id="IPR022826">
    <property type="entry name" value="KDO_kinase"/>
</dbReference>
<dbReference type="Pfam" id="PF06293">
    <property type="entry name" value="Kdo"/>
    <property type="match status" value="1"/>
</dbReference>
<evidence type="ECO:0000256" key="11">
    <source>
        <dbReference type="ARBA" id="ARBA00022985"/>
    </source>
</evidence>
<evidence type="ECO:0000256" key="3">
    <source>
        <dbReference type="ARBA" id="ARBA00010327"/>
    </source>
</evidence>
<dbReference type="SUPFAM" id="SSF56112">
    <property type="entry name" value="Protein kinase-like (PK-like)"/>
    <property type="match status" value="1"/>
</dbReference>
<keyword evidence="6 15" id="KW-0997">Cell inner membrane</keyword>
<evidence type="ECO:0000256" key="5">
    <source>
        <dbReference type="ARBA" id="ARBA00022475"/>
    </source>
</evidence>
<dbReference type="EC" id="2.7.1.166" evidence="4 15"/>
<gene>
    <name evidence="15" type="primary">kdkA</name>
    <name evidence="17" type="ORF">JDS37_00070</name>
</gene>
<evidence type="ECO:0000256" key="7">
    <source>
        <dbReference type="ARBA" id="ARBA00022679"/>
    </source>
</evidence>
<dbReference type="HAMAP" id="MF_00521">
    <property type="entry name" value="KDO_kinase"/>
    <property type="match status" value="1"/>
</dbReference>
<dbReference type="EMBL" id="CP066539">
    <property type="protein sequence ID" value="QRL03417.1"/>
    <property type="molecule type" value="Genomic_DNA"/>
</dbReference>
<dbReference type="RefSeq" id="WP_146942185.1">
    <property type="nucleotide sequence ID" value="NZ_BJUL01000002.1"/>
</dbReference>
<reference evidence="17" key="1">
    <citation type="submission" date="2020-12" db="EMBL/GenBank/DDBJ databases">
        <title>Genome reconstruction of Halomonas venusta strain DSM 4743.</title>
        <authorList>
            <person name="Aguirre-Garrido J.F."/>
            <person name="Hernandez-Soto L.M."/>
            <person name="Martinez-Abarca F."/>
        </authorList>
    </citation>
    <scope>NUCLEOTIDE SEQUENCE</scope>
    <source>
        <strain evidence="17">4743</strain>
    </source>
</reference>
<comment type="subcellular location">
    <subcellularLocation>
        <location evidence="1 15">Cell inner membrane</location>
        <topology evidence="1 15">Peripheral membrane protein</topology>
        <orientation evidence="1 15">Cytoplasmic side</orientation>
    </subcellularLocation>
</comment>
<dbReference type="GO" id="GO:0005886">
    <property type="term" value="C:plasma membrane"/>
    <property type="evidence" value="ECO:0007669"/>
    <property type="project" value="UniProtKB-SubCell"/>
</dbReference>
<dbReference type="Gene3D" id="1.10.510.10">
    <property type="entry name" value="Transferase(Phosphotransferase) domain 1"/>
    <property type="match status" value="1"/>
</dbReference>
<proteinExistence type="inferred from homology"/>
<dbReference type="GO" id="GO:0016301">
    <property type="term" value="F:kinase activity"/>
    <property type="evidence" value="ECO:0007669"/>
    <property type="project" value="UniProtKB-KW"/>
</dbReference>
<evidence type="ECO:0000256" key="1">
    <source>
        <dbReference type="ARBA" id="ARBA00004515"/>
    </source>
</evidence>
<keyword evidence="10 15" id="KW-0067">ATP-binding</keyword>
<keyword evidence="11 15" id="KW-0448">Lipopolysaccharide biosynthesis</keyword>
<dbReference type="GO" id="GO:0009244">
    <property type="term" value="P:lipopolysaccharide core region biosynthetic process"/>
    <property type="evidence" value="ECO:0007669"/>
    <property type="project" value="UniProtKB-UniRule"/>
</dbReference>
<evidence type="ECO:0000256" key="4">
    <source>
        <dbReference type="ARBA" id="ARBA00011988"/>
    </source>
</evidence>